<name>A0A813JIM2_POLGL</name>
<evidence type="ECO:0000313" key="2">
    <source>
        <dbReference type="Proteomes" id="UP000626109"/>
    </source>
</evidence>
<accession>A0A813JIM2</accession>
<dbReference type="AlphaFoldDB" id="A0A813JIM2"/>
<proteinExistence type="predicted"/>
<dbReference type="EMBL" id="CAJNNW010025183">
    <property type="protein sequence ID" value="CAE8676060.1"/>
    <property type="molecule type" value="Genomic_DNA"/>
</dbReference>
<evidence type="ECO:0000313" key="1">
    <source>
        <dbReference type="EMBL" id="CAE8676060.1"/>
    </source>
</evidence>
<reference evidence="1" key="1">
    <citation type="submission" date="2021-02" db="EMBL/GenBank/DDBJ databases">
        <authorList>
            <person name="Dougan E. K."/>
            <person name="Rhodes N."/>
            <person name="Thang M."/>
            <person name="Chan C."/>
        </authorList>
    </citation>
    <scope>NUCLEOTIDE SEQUENCE</scope>
</reference>
<sequence>LQLIKTCAGRGQMLPISGLPSGQAVPAPPIRHVRWCVVQMPHLAGKMHRRWVSIKMMQVDAADTGN</sequence>
<comment type="caution">
    <text evidence="1">The sequence shown here is derived from an EMBL/GenBank/DDBJ whole genome shotgun (WGS) entry which is preliminary data.</text>
</comment>
<organism evidence="1 2">
    <name type="scientific">Polarella glacialis</name>
    <name type="common">Dinoflagellate</name>
    <dbReference type="NCBI Taxonomy" id="89957"/>
    <lineage>
        <taxon>Eukaryota</taxon>
        <taxon>Sar</taxon>
        <taxon>Alveolata</taxon>
        <taxon>Dinophyceae</taxon>
        <taxon>Suessiales</taxon>
        <taxon>Suessiaceae</taxon>
        <taxon>Polarella</taxon>
    </lineage>
</organism>
<protein>
    <submittedName>
        <fullName evidence="1">Uncharacterized protein</fullName>
    </submittedName>
</protein>
<feature type="non-terminal residue" evidence="1">
    <location>
        <position position="1"/>
    </location>
</feature>
<dbReference type="Proteomes" id="UP000626109">
    <property type="component" value="Unassembled WGS sequence"/>
</dbReference>
<gene>
    <name evidence="1" type="ORF">PGLA2088_LOCUS19689</name>
</gene>